<dbReference type="STRING" id="30019.A0A0M5J244"/>
<proteinExistence type="inferred from homology"/>
<protein>
    <recommendedName>
        <fullName evidence="1">Suppressor of fused homolog</fullName>
    </recommendedName>
</protein>
<dbReference type="Pfam" id="PF12470">
    <property type="entry name" value="SUFU_C"/>
    <property type="match status" value="1"/>
</dbReference>
<evidence type="ECO:0000259" key="4">
    <source>
        <dbReference type="Pfam" id="PF12470"/>
    </source>
</evidence>
<dbReference type="InterPro" id="IPR024314">
    <property type="entry name" value="SUFU_C"/>
</dbReference>
<evidence type="ECO:0000256" key="1">
    <source>
        <dbReference type="PIRNR" id="PIRNR011844"/>
    </source>
</evidence>
<evidence type="ECO:0000259" key="3">
    <source>
        <dbReference type="Pfam" id="PF05076"/>
    </source>
</evidence>
<feature type="domain" description="Suppressor of fused C-terminal" evidence="4">
    <location>
        <begin position="255"/>
        <end position="455"/>
    </location>
</feature>
<dbReference type="PANTHER" id="PTHR10928">
    <property type="entry name" value="SUPPRESSOR OF FUSED"/>
    <property type="match status" value="1"/>
</dbReference>
<keyword evidence="1" id="KW-0963">Cytoplasm</keyword>
<dbReference type="PIRSF" id="PIRSF011844">
    <property type="entry name" value="Suppressor_of_fused_protein"/>
    <property type="match status" value="1"/>
</dbReference>
<dbReference type="InterPro" id="IPR038489">
    <property type="entry name" value="SUFU_C_sf"/>
</dbReference>
<dbReference type="GO" id="GO:0005737">
    <property type="term" value="C:cytoplasm"/>
    <property type="evidence" value="ECO:0007669"/>
    <property type="project" value="UniProtKB-SubCell"/>
</dbReference>
<dbReference type="Proteomes" id="UP000494163">
    <property type="component" value="Chromosome 3R"/>
</dbReference>
<evidence type="ECO:0000313" key="6">
    <source>
        <dbReference type="Proteomes" id="UP000494163"/>
    </source>
</evidence>
<dbReference type="Gene3D" id="3.30.1360.230">
    <property type="entry name" value="Sufu, C-terminal domain"/>
    <property type="match status" value="1"/>
</dbReference>
<dbReference type="SMR" id="A0A0M5J244"/>
<dbReference type="InterPro" id="IPR016591">
    <property type="entry name" value="Suppressor_of_fused_euk"/>
</dbReference>
<dbReference type="InterPro" id="IPR007768">
    <property type="entry name" value="Suppressor_of_fused"/>
</dbReference>
<dbReference type="AlphaFoldDB" id="A0A0M5J244"/>
<dbReference type="SUPFAM" id="SSF103359">
    <property type="entry name" value="Suppressor of Fused, N-terminal domain"/>
    <property type="match status" value="1"/>
</dbReference>
<reference evidence="5 6" key="1">
    <citation type="submission" date="2015-08" db="EMBL/GenBank/DDBJ databases">
        <title>Ancestral chromatin configuration constrains chromatin evolution on differentiating sex chromosomes in Drosophila.</title>
        <authorList>
            <person name="Zhou Q."/>
            <person name="Bachtrog D."/>
        </authorList>
    </citation>
    <scope>NUCLEOTIDE SEQUENCE [LARGE SCALE GENOMIC DNA]</scope>
    <source>
        <tissue evidence="5">Whole larvae</tissue>
    </source>
</reference>
<name>A0A0M5J244_DROBS</name>
<dbReference type="PANTHER" id="PTHR10928:SF2">
    <property type="entry name" value="SUPPRESSOR OF FUSED HOMOLOG"/>
    <property type="match status" value="1"/>
</dbReference>
<keyword evidence="6" id="KW-1185">Reference proteome</keyword>
<keyword evidence="1" id="KW-0539">Nucleus</keyword>
<comment type="similarity">
    <text evidence="1">Belongs to the SUFU family.</text>
</comment>
<dbReference type="InterPro" id="IPR020941">
    <property type="entry name" value="SUFU-like_domain"/>
</dbReference>
<dbReference type="OMA" id="CQIVGVT"/>
<accession>A0A0M5J244</accession>
<dbReference type="EMBL" id="CP012526">
    <property type="protein sequence ID" value="ALC46386.1"/>
    <property type="molecule type" value="Genomic_DNA"/>
</dbReference>
<dbReference type="InterPro" id="IPR037181">
    <property type="entry name" value="SUFU_N"/>
</dbReference>
<comment type="subcellular location">
    <subcellularLocation>
        <location evidence="1">Cytoplasm</location>
    </subcellularLocation>
    <subcellularLocation>
        <location evidence="1">Nucleus</location>
    </subcellularLocation>
</comment>
<gene>
    <name evidence="5" type="ORF">Dbus_chr3Rg1136</name>
</gene>
<dbReference type="FunFam" id="3.30.1360.230:FF:000003">
    <property type="entry name" value="Suppressor of fused homolog"/>
    <property type="match status" value="1"/>
</dbReference>
<sequence>MATAVNPEKKLEPPPGLKALIEHLVSVYPDQPNPLQVTTLLKYWLGGVDPLDYISMYSNNGEGQEENDSLRIPAHWHYVSFGLSDLHGDQRVHPKEEEHSTRSGMGFELTFRLAKTEAELQQQRECPDKPLRPPTWPANLLQSIARYCFQTGNGLCFGDNIPWRKSLDGSANSRMQSLLVAQDPQLGSIDTPFGTVDFCQIVGVTEEEVEQASRWNGRGVLNLLGKDVQTGGDWLVTNMDRGMSVFELFPETLLNLQDDLEKQGSDLAGINAEFTFRELKETKTIKEEVDFQTLNERCASDDNNRQLLESQLKREEPSFPQSMSMSSSSLHKSCPLDNQPQAPDCISLEGIEITLAPYAAKYLMLAIKDRIRHGRHFTFKAQHLALTLVAESVTGAAVSVNEPFGVLGYWLQVLIPDDLVPRLMEAFRNAQLDGNVEPTQRLEFDWPDKNFRLIVDQPVFTLPTAMSIEAAANAAAAI</sequence>
<dbReference type="GO" id="GO:0005634">
    <property type="term" value="C:nucleus"/>
    <property type="evidence" value="ECO:0007669"/>
    <property type="project" value="UniProtKB-SubCell"/>
</dbReference>
<feature type="region of interest" description="Disordered" evidence="2">
    <location>
        <begin position="312"/>
        <end position="334"/>
    </location>
</feature>
<dbReference type="Pfam" id="PF05076">
    <property type="entry name" value="SUFU"/>
    <property type="match status" value="1"/>
</dbReference>
<dbReference type="OrthoDB" id="10038834at2759"/>
<organism evidence="5 6">
    <name type="scientific">Drosophila busckii</name>
    <name type="common">Fruit fly</name>
    <dbReference type="NCBI Taxonomy" id="30019"/>
    <lineage>
        <taxon>Eukaryota</taxon>
        <taxon>Metazoa</taxon>
        <taxon>Ecdysozoa</taxon>
        <taxon>Arthropoda</taxon>
        <taxon>Hexapoda</taxon>
        <taxon>Insecta</taxon>
        <taxon>Pterygota</taxon>
        <taxon>Neoptera</taxon>
        <taxon>Endopterygota</taxon>
        <taxon>Diptera</taxon>
        <taxon>Brachycera</taxon>
        <taxon>Muscomorpha</taxon>
        <taxon>Ephydroidea</taxon>
        <taxon>Drosophilidae</taxon>
        <taxon>Drosophila</taxon>
    </lineage>
</organism>
<evidence type="ECO:0000256" key="2">
    <source>
        <dbReference type="SAM" id="MobiDB-lite"/>
    </source>
</evidence>
<evidence type="ECO:0000313" key="5">
    <source>
        <dbReference type="EMBL" id="ALC46386.1"/>
    </source>
</evidence>
<feature type="domain" description="Suppressor of fused-like" evidence="3">
    <location>
        <begin position="48"/>
        <end position="241"/>
    </location>
</feature>